<organism evidence="1 2">
    <name type="scientific">Aspergillus ibericus CBS 121593</name>
    <dbReference type="NCBI Taxonomy" id="1448316"/>
    <lineage>
        <taxon>Eukaryota</taxon>
        <taxon>Fungi</taxon>
        <taxon>Dikarya</taxon>
        <taxon>Ascomycota</taxon>
        <taxon>Pezizomycotina</taxon>
        <taxon>Eurotiomycetes</taxon>
        <taxon>Eurotiomycetidae</taxon>
        <taxon>Eurotiales</taxon>
        <taxon>Aspergillaceae</taxon>
        <taxon>Aspergillus</taxon>
        <taxon>Aspergillus subgen. Circumdati</taxon>
    </lineage>
</organism>
<gene>
    <name evidence="1" type="ORF">BO80DRAFT_487135</name>
</gene>
<dbReference type="GeneID" id="37228404"/>
<protein>
    <submittedName>
        <fullName evidence="1">Uncharacterized protein</fullName>
    </submittedName>
</protein>
<proteinExistence type="predicted"/>
<evidence type="ECO:0000313" key="1">
    <source>
        <dbReference type="EMBL" id="RAK95337.1"/>
    </source>
</evidence>
<reference evidence="1 2" key="1">
    <citation type="submission" date="2018-02" db="EMBL/GenBank/DDBJ databases">
        <title>The genomes of Aspergillus section Nigri reveals drivers in fungal speciation.</title>
        <authorList>
            <consortium name="DOE Joint Genome Institute"/>
            <person name="Vesth T.C."/>
            <person name="Nybo J."/>
            <person name="Theobald S."/>
            <person name="Brandl J."/>
            <person name="Frisvad J.C."/>
            <person name="Nielsen K.F."/>
            <person name="Lyhne E.K."/>
            <person name="Kogle M.E."/>
            <person name="Kuo A."/>
            <person name="Riley R."/>
            <person name="Clum A."/>
            <person name="Nolan M."/>
            <person name="Lipzen A."/>
            <person name="Salamov A."/>
            <person name="Henrissat B."/>
            <person name="Wiebenga A."/>
            <person name="De vries R.P."/>
            <person name="Grigoriev I.V."/>
            <person name="Mortensen U.H."/>
            <person name="Andersen M.R."/>
            <person name="Baker S.E."/>
        </authorList>
    </citation>
    <scope>NUCLEOTIDE SEQUENCE [LARGE SCALE GENOMIC DNA]</scope>
    <source>
        <strain evidence="1 2">CBS 121593</strain>
    </source>
</reference>
<evidence type="ECO:0000313" key="2">
    <source>
        <dbReference type="Proteomes" id="UP000249402"/>
    </source>
</evidence>
<keyword evidence="2" id="KW-1185">Reference proteome</keyword>
<dbReference type="AlphaFoldDB" id="A0A395GKL4"/>
<dbReference type="RefSeq" id="XP_025569665.1">
    <property type="nucleotide sequence ID" value="XM_025723539.1"/>
</dbReference>
<dbReference type="VEuPathDB" id="FungiDB:BO80DRAFT_487135"/>
<accession>A0A395GKL4</accession>
<sequence>MMGVGMRHVAVGFGGVFFFQTADFVGCSEGVDARDAGGCAGPARRIWGSSMDQLGDESRGLLWCWCRWRGWCLVT</sequence>
<dbReference type="Proteomes" id="UP000249402">
    <property type="component" value="Unassembled WGS sequence"/>
</dbReference>
<dbReference type="EMBL" id="KZ824495">
    <property type="protein sequence ID" value="RAK95337.1"/>
    <property type="molecule type" value="Genomic_DNA"/>
</dbReference>
<name>A0A395GKL4_9EURO</name>